<comment type="caution">
    <text evidence="2">The sequence shown here is derived from an EMBL/GenBank/DDBJ whole genome shotgun (WGS) entry which is preliminary data.</text>
</comment>
<feature type="chain" id="PRO_5046740280" evidence="1">
    <location>
        <begin position="22"/>
        <end position="171"/>
    </location>
</feature>
<proteinExistence type="predicted"/>
<gene>
    <name evidence="2" type="ORF">H0485_16485</name>
</gene>
<evidence type="ECO:0000256" key="1">
    <source>
        <dbReference type="SAM" id="SignalP"/>
    </source>
</evidence>
<feature type="signal peptide" evidence="1">
    <location>
        <begin position="1"/>
        <end position="21"/>
    </location>
</feature>
<keyword evidence="1" id="KW-0732">Signal</keyword>
<sequence length="171" mass="18296">MKFTPLIAAAAVMILPVTASAYIVSSASPEIAVGAPETMTDNPRGILEETPCFPASQDMSEPALLLAADDWIVTGEAEFQGFELVSYAEGATHLGEGRCHYEDGRIAVWREGAFLGVFEQTNPDLDTIGYIYATDTGEVAVRSGKPDPAASGLIRYDAATEELYYDRPAAK</sequence>
<dbReference type="RefSeq" id="WP_226937058.1">
    <property type="nucleotide sequence ID" value="NZ_JACDXX010000017.1"/>
</dbReference>
<dbReference type="EMBL" id="JACDXX010000017">
    <property type="protein sequence ID" value="MCB5411590.1"/>
    <property type="molecule type" value="Genomic_DNA"/>
</dbReference>
<dbReference type="Proteomes" id="UP001198571">
    <property type="component" value="Unassembled WGS sequence"/>
</dbReference>
<accession>A0ABS8CS08</accession>
<evidence type="ECO:0000313" key="2">
    <source>
        <dbReference type="EMBL" id="MCB5411590.1"/>
    </source>
</evidence>
<protein>
    <submittedName>
        <fullName evidence="2">Uncharacterized protein</fullName>
    </submittedName>
</protein>
<keyword evidence="3" id="KW-1185">Reference proteome</keyword>
<reference evidence="2 3" key="1">
    <citation type="submission" date="2020-07" db="EMBL/GenBank/DDBJ databases">
        <title>Pseudogemmobacter sp. nov., isolated from poultry manure in Taiwan.</title>
        <authorList>
            <person name="Lin S.-Y."/>
            <person name="Tang Y.-S."/>
            <person name="Young C.-C."/>
        </authorList>
    </citation>
    <scope>NUCLEOTIDE SEQUENCE [LARGE SCALE GENOMIC DNA]</scope>
    <source>
        <strain evidence="2 3">CC-YST710</strain>
    </source>
</reference>
<name>A0ABS8CS08_9RHOB</name>
<evidence type="ECO:0000313" key="3">
    <source>
        <dbReference type="Proteomes" id="UP001198571"/>
    </source>
</evidence>
<organism evidence="2 3">
    <name type="scientific">Pseudogemmobacter faecipullorum</name>
    <dbReference type="NCBI Taxonomy" id="2755041"/>
    <lineage>
        <taxon>Bacteria</taxon>
        <taxon>Pseudomonadati</taxon>
        <taxon>Pseudomonadota</taxon>
        <taxon>Alphaproteobacteria</taxon>
        <taxon>Rhodobacterales</taxon>
        <taxon>Paracoccaceae</taxon>
        <taxon>Pseudogemmobacter</taxon>
    </lineage>
</organism>